<protein>
    <submittedName>
        <fullName evidence="2">Uncharacterized protein</fullName>
    </submittedName>
</protein>
<feature type="compositionally biased region" description="Pro residues" evidence="1">
    <location>
        <begin position="98"/>
        <end position="111"/>
    </location>
</feature>
<dbReference type="OrthoDB" id="7597389at2"/>
<reference evidence="2 3" key="1">
    <citation type="submission" date="2019-02" db="EMBL/GenBank/DDBJ databases">
        <title>Hansschlegelia quercus sp. nov., a novel methylotrophic bacterium from buds of oak (Quercus robur L.).</title>
        <authorList>
            <person name="Agafonova N.V."/>
            <person name="Kaparullina E.N."/>
            <person name="Grouzdev D.S."/>
            <person name="Doronina N.V."/>
        </authorList>
    </citation>
    <scope>NUCLEOTIDE SEQUENCE [LARGE SCALE GENOMIC DNA]</scope>
    <source>
        <strain evidence="2 3">Dub</strain>
    </source>
</reference>
<proteinExistence type="predicted"/>
<dbReference type="Proteomes" id="UP000291613">
    <property type="component" value="Unassembled WGS sequence"/>
</dbReference>
<dbReference type="RefSeq" id="WP_131000982.1">
    <property type="nucleotide sequence ID" value="NZ_JBHSZR010000002.1"/>
</dbReference>
<evidence type="ECO:0000313" key="3">
    <source>
        <dbReference type="Proteomes" id="UP000291613"/>
    </source>
</evidence>
<name>A0A4Q9GK46_9HYPH</name>
<evidence type="ECO:0000313" key="2">
    <source>
        <dbReference type="EMBL" id="TBN54729.1"/>
    </source>
</evidence>
<accession>A0A4Q9GK46</accession>
<feature type="region of interest" description="Disordered" evidence="1">
    <location>
        <begin position="40"/>
        <end position="135"/>
    </location>
</feature>
<organism evidence="2 3">
    <name type="scientific">Hansschlegelia quercus</name>
    <dbReference type="NCBI Taxonomy" id="2528245"/>
    <lineage>
        <taxon>Bacteria</taxon>
        <taxon>Pseudomonadati</taxon>
        <taxon>Pseudomonadota</taxon>
        <taxon>Alphaproteobacteria</taxon>
        <taxon>Hyphomicrobiales</taxon>
        <taxon>Methylopilaceae</taxon>
        <taxon>Hansschlegelia</taxon>
    </lineage>
</organism>
<evidence type="ECO:0000256" key="1">
    <source>
        <dbReference type="SAM" id="MobiDB-lite"/>
    </source>
</evidence>
<dbReference type="EMBL" id="SIUB01000001">
    <property type="protein sequence ID" value="TBN54729.1"/>
    <property type="molecule type" value="Genomic_DNA"/>
</dbReference>
<keyword evidence="3" id="KW-1185">Reference proteome</keyword>
<sequence length="270" mass="29891">MSTPIASLIRMMAEAGAPAEAIAIAVEAIEGAREHVADEFRAQQNKKSAAAERTRRWRERRNTGDASTVTVETSRETSHSVTGDVTSSLPPEERSPEPPKTQTPFLPPQKPPSGAKRGSSSPNRGSRLPSDWKPSEVDRAFAANLGATSAEIERTAASFRDFWVAKAGRDAVKADWPATWRNWCRREAEGGRFTGRPRASSGPAPSSQPVSDQRWRERLLWAKERDDWRREWGPMPPENGSLVPAHLVDERLAALFNELRQQYSAQSRAG</sequence>
<feature type="compositionally biased region" description="Low complexity" evidence="1">
    <location>
        <begin position="196"/>
        <end position="209"/>
    </location>
</feature>
<feature type="region of interest" description="Disordered" evidence="1">
    <location>
        <begin position="190"/>
        <end position="214"/>
    </location>
</feature>
<gene>
    <name evidence="2" type="ORF">EYR15_00740</name>
</gene>
<dbReference type="AlphaFoldDB" id="A0A4Q9GK46"/>
<feature type="compositionally biased region" description="Low complexity" evidence="1">
    <location>
        <begin position="79"/>
        <end position="90"/>
    </location>
</feature>
<comment type="caution">
    <text evidence="2">The sequence shown here is derived from an EMBL/GenBank/DDBJ whole genome shotgun (WGS) entry which is preliminary data.</text>
</comment>